<keyword evidence="5" id="KW-0408">Iron</keyword>
<dbReference type="SUPFAM" id="SSF109604">
    <property type="entry name" value="HD-domain/PDEase-like"/>
    <property type="match status" value="1"/>
</dbReference>
<protein>
    <recommendedName>
        <fullName evidence="1">bis(5'-nucleosyl)-tetraphosphatase (symmetrical)</fullName>
        <ecNumber evidence="1">3.6.1.41</ecNumber>
    </recommendedName>
</protein>
<dbReference type="NCBIfam" id="TIGR00488">
    <property type="entry name" value="bis(5'-nucleosyl)-tetraphosphatase (symmetrical) YqeK"/>
    <property type="match status" value="1"/>
</dbReference>
<keyword evidence="9" id="KW-1185">Reference proteome</keyword>
<dbReference type="EC" id="3.6.1.41" evidence="1"/>
<dbReference type="SMART" id="SM00471">
    <property type="entry name" value="HDc"/>
    <property type="match status" value="1"/>
</dbReference>
<dbReference type="InterPro" id="IPR003607">
    <property type="entry name" value="HD/PDEase_dom"/>
</dbReference>
<evidence type="ECO:0000313" key="9">
    <source>
        <dbReference type="Proteomes" id="UP001312865"/>
    </source>
</evidence>
<name>A0ABU8H938_9BACI</name>
<proteinExistence type="predicted"/>
<accession>A0ABU8H938</accession>
<sequence length="189" mass="21560">MDRTEALRIVKAQLTPKRYQHTLGVLETAVSLSKTFGVKEKEAELAAIFHDYAKFRPKKEMKAILIKEKEDPRLLDYNEELWHAPVGAYLVKEEAGITEDTILKAIRYHTSGRPNMTLLEKIIYVADYIEPGRDFPGVGEARKLAEKDIDQALLFALKNTMTYLLLKGAPIFPETFEAYNYLVNKGVKV</sequence>
<gene>
    <name evidence="8" type="primary">yqeK</name>
    <name evidence="8" type="ORF">WAK64_01640</name>
</gene>
<evidence type="ECO:0000256" key="2">
    <source>
        <dbReference type="ARBA" id="ARBA00022723"/>
    </source>
</evidence>
<dbReference type="InterPro" id="IPR051094">
    <property type="entry name" value="Diverse_Catalytic_Enzymes"/>
</dbReference>
<dbReference type="GO" id="GO:0008803">
    <property type="term" value="F:bis(5'-nucleosyl)-tetraphosphatase (symmetrical) activity"/>
    <property type="evidence" value="ECO:0007669"/>
    <property type="project" value="UniProtKB-EC"/>
</dbReference>
<feature type="domain" description="HD" evidence="7">
    <location>
        <begin position="18"/>
        <end position="132"/>
    </location>
</feature>
<dbReference type="RefSeq" id="WP_336585175.1">
    <property type="nucleotide sequence ID" value="NZ_JBBAXC010000001.1"/>
</dbReference>
<dbReference type="CDD" id="cd00077">
    <property type="entry name" value="HDc"/>
    <property type="match status" value="1"/>
</dbReference>
<dbReference type="Proteomes" id="UP001312865">
    <property type="component" value="Unassembled WGS sequence"/>
</dbReference>
<dbReference type="Pfam" id="PF01966">
    <property type="entry name" value="HD"/>
    <property type="match status" value="1"/>
</dbReference>
<dbReference type="PROSITE" id="PS51831">
    <property type="entry name" value="HD"/>
    <property type="match status" value="1"/>
</dbReference>
<comment type="caution">
    <text evidence="8">The sequence shown here is derived from an EMBL/GenBank/DDBJ whole genome shotgun (WGS) entry which is preliminary data.</text>
</comment>
<keyword evidence="2" id="KW-0479">Metal-binding</keyword>
<dbReference type="Gene3D" id="1.10.3210.10">
    <property type="entry name" value="Hypothetical protein af1432"/>
    <property type="match status" value="1"/>
</dbReference>
<evidence type="ECO:0000313" key="8">
    <source>
        <dbReference type="EMBL" id="MEI5905767.1"/>
    </source>
</evidence>
<keyword evidence="3" id="KW-0547">Nucleotide-binding</keyword>
<keyword evidence="4 8" id="KW-0378">Hydrolase</keyword>
<evidence type="ECO:0000256" key="1">
    <source>
        <dbReference type="ARBA" id="ARBA00012506"/>
    </source>
</evidence>
<reference evidence="8 9" key="1">
    <citation type="journal article" date="2018" name="J. Microbiol.">
        <title>Bacillus spongiae sp. nov., isolated from sponge of Jeju Island.</title>
        <authorList>
            <person name="Lee G.E."/>
            <person name="Im W.T."/>
            <person name="Park J.S."/>
        </authorList>
    </citation>
    <scope>NUCLEOTIDE SEQUENCE [LARGE SCALE GENOMIC DNA]</scope>
    <source>
        <strain evidence="8 9">135PIL107-10</strain>
    </source>
</reference>
<dbReference type="InterPro" id="IPR005249">
    <property type="entry name" value="YqeK"/>
</dbReference>
<evidence type="ECO:0000256" key="6">
    <source>
        <dbReference type="ARBA" id="ARBA00049417"/>
    </source>
</evidence>
<evidence type="ECO:0000259" key="7">
    <source>
        <dbReference type="PROSITE" id="PS51831"/>
    </source>
</evidence>
<dbReference type="EMBL" id="JBBAXC010000001">
    <property type="protein sequence ID" value="MEI5905767.1"/>
    <property type="molecule type" value="Genomic_DNA"/>
</dbReference>
<dbReference type="PANTHER" id="PTHR35795:SF1">
    <property type="entry name" value="BIS(5'-NUCLEOSYL)-TETRAPHOSPHATASE, SYMMETRICAL"/>
    <property type="match status" value="1"/>
</dbReference>
<organism evidence="8 9">
    <name type="scientific">Bacillus spongiae</name>
    <dbReference type="NCBI Taxonomy" id="2683610"/>
    <lineage>
        <taxon>Bacteria</taxon>
        <taxon>Bacillati</taxon>
        <taxon>Bacillota</taxon>
        <taxon>Bacilli</taxon>
        <taxon>Bacillales</taxon>
        <taxon>Bacillaceae</taxon>
        <taxon>Bacillus</taxon>
    </lineage>
</organism>
<dbReference type="PANTHER" id="PTHR35795">
    <property type="entry name" value="SLR1885 PROTEIN"/>
    <property type="match status" value="1"/>
</dbReference>
<evidence type="ECO:0000256" key="3">
    <source>
        <dbReference type="ARBA" id="ARBA00022741"/>
    </source>
</evidence>
<comment type="catalytic activity">
    <reaction evidence="6">
        <text>P(1),P(4)-bis(5'-adenosyl) tetraphosphate + H2O = 2 ADP + 2 H(+)</text>
        <dbReference type="Rhea" id="RHEA:24252"/>
        <dbReference type="ChEBI" id="CHEBI:15377"/>
        <dbReference type="ChEBI" id="CHEBI:15378"/>
        <dbReference type="ChEBI" id="CHEBI:58141"/>
        <dbReference type="ChEBI" id="CHEBI:456216"/>
        <dbReference type="EC" id="3.6.1.41"/>
    </reaction>
</comment>
<evidence type="ECO:0000256" key="5">
    <source>
        <dbReference type="ARBA" id="ARBA00023004"/>
    </source>
</evidence>
<evidence type="ECO:0000256" key="4">
    <source>
        <dbReference type="ARBA" id="ARBA00022801"/>
    </source>
</evidence>
<dbReference type="InterPro" id="IPR006674">
    <property type="entry name" value="HD_domain"/>
</dbReference>